<keyword evidence="2" id="KW-0472">Membrane</keyword>
<proteinExistence type="predicted"/>
<feature type="transmembrane region" description="Helical" evidence="2">
    <location>
        <begin position="628"/>
        <end position="648"/>
    </location>
</feature>
<evidence type="ECO:0000313" key="4">
    <source>
        <dbReference type="Proteomes" id="UP000664534"/>
    </source>
</evidence>
<accession>A0A8H3PJQ8</accession>
<dbReference type="EMBL" id="CAJPDT010000198">
    <property type="protein sequence ID" value="CAF9942603.1"/>
    <property type="molecule type" value="Genomic_DNA"/>
</dbReference>
<dbReference type="OrthoDB" id="5392263at2759"/>
<reference evidence="3" key="1">
    <citation type="submission" date="2021-03" db="EMBL/GenBank/DDBJ databases">
        <authorList>
            <person name="Tagirdzhanova G."/>
        </authorList>
    </citation>
    <scope>NUCLEOTIDE SEQUENCE</scope>
</reference>
<feature type="transmembrane region" description="Helical" evidence="2">
    <location>
        <begin position="575"/>
        <end position="597"/>
    </location>
</feature>
<evidence type="ECO:0000256" key="1">
    <source>
        <dbReference type="SAM" id="MobiDB-lite"/>
    </source>
</evidence>
<feature type="transmembrane region" description="Helical" evidence="2">
    <location>
        <begin position="430"/>
        <end position="450"/>
    </location>
</feature>
<feature type="transmembrane region" description="Helical" evidence="2">
    <location>
        <begin position="216"/>
        <end position="238"/>
    </location>
</feature>
<evidence type="ECO:0000256" key="2">
    <source>
        <dbReference type="SAM" id="Phobius"/>
    </source>
</evidence>
<feature type="transmembrane region" description="Helical" evidence="2">
    <location>
        <begin position="96"/>
        <end position="116"/>
    </location>
</feature>
<feature type="compositionally biased region" description="Basic and acidic residues" evidence="1">
    <location>
        <begin position="709"/>
        <end position="734"/>
    </location>
</feature>
<dbReference type="Proteomes" id="UP000664534">
    <property type="component" value="Unassembled WGS sequence"/>
</dbReference>
<organism evidence="3 4">
    <name type="scientific">Imshaugia aleurites</name>
    <dbReference type="NCBI Taxonomy" id="172621"/>
    <lineage>
        <taxon>Eukaryota</taxon>
        <taxon>Fungi</taxon>
        <taxon>Dikarya</taxon>
        <taxon>Ascomycota</taxon>
        <taxon>Pezizomycotina</taxon>
        <taxon>Lecanoromycetes</taxon>
        <taxon>OSLEUM clade</taxon>
        <taxon>Lecanoromycetidae</taxon>
        <taxon>Lecanorales</taxon>
        <taxon>Lecanorineae</taxon>
        <taxon>Parmeliaceae</taxon>
        <taxon>Imshaugia</taxon>
    </lineage>
</organism>
<dbReference type="AlphaFoldDB" id="A0A8H3PJQ8"/>
<feature type="compositionally biased region" description="Polar residues" evidence="1">
    <location>
        <begin position="739"/>
        <end position="757"/>
    </location>
</feature>
<name>A0A8H3PJQ8_9LECA</name>
<feature type="transmembrane region" description="Helical" evidence="2">
    <location>
        <begin position="62"/>
        <end position="84"/>
    </location>
</feature>
<feature type="transmembrane region" description="Helical" evidence="2">
    <location>
        <begin position="397"/>
        <end position="418"/>
    </location>
</feature>
<evidence type="ECO:0000313" key="3">
    <source>
        <dbReference type="EMBL" id="CAF9942603.1"/>
    </source>
</evidence>
<keyword evidence="2" id="KW-1133">Transmembrane helix</keyword>
<keyword evidence="2" id="KW-0812">Transmembrane</keyword>
<sequence length="774" mass="88602">MRLNLTACAAKFTSGSSTSYTYNYPKFAYNGTIRGILKNVHPRPPLITVQGCKELCGQESQYYAWADVSSTITTWVLPVIGLILQAPFESNENLKSFLALARWIGNPIASISYVLWNMKITGKCAMMVDMATPYDEIPGEDSQFAQMRDSLYILSVMNQYLIRRKFVEQHETMIAAEKLLRIALFSDELPMTTEASLPERRKKLAGTIRAFRKKGVIPVFVSTLWYLLAVAISIESAFGDRGTTQGAHNLALGLLLAFLPIFILSCIVDRNTVAADRIRMKLNRLLAAVRSALLNDECRKFYGERIHATPEFFNWINILGDKIFDDLFADFAGQGRIRWHYGVAHPLLCSFEDSFMAEHGRGWLPENDANRARTFMRDRRDEDHRLIWFDPRMFRQIASSICVVCTSAGGAFILSYYTPTVGLGCRSGGYMIYVVTTIVLFLIEMLCWGLRTSYLEHRRWIRRISDHMSEDPVSILLRHFKRKLKRTNTGNFTIAGRRRAKRMLEWWENSRWTDHVDTLLRIIEIGNSIWLVYIVTAQTIGSYVTCDCISSVWAAGGGYTDFEDVDYYRAHGVTYYWGLGTGLSCAVLVVGLTYIIAEFCSQSHLATEDFRDACEGLRLTRKFKKYTYWLRLLLGLCDRILFLIWKVVRFPWQRATGRLPTSFNKTLVWDWKVKPRPEQALNDLPRRRSSTQPLIEDSQDEGSSYGGRNSERSEDERPEDQTHDGEHHDARDQNIPRIQIQSLQLPKPTHSSNTYTRPPSLSSETSQSPSDSSD</sequence>
<feature type="region of interest" description="Disordered" evidence="1">
    <location>
        <begin position="680"/>
        <end position="774"/>
    </location>
</feature>
<gene>
    <name evidence="3" type="ORF">IMSHALPRED_003908</name>
</gene>
<comment type="caution">
    <text evidence="3">The sequence shown here is derived from an EMBL/GenBank/DDBJ whole genome shotgun (WGS) entry which is preliminary data.</text>
</comment>
<feature type="compositionally biased region" description="Low complexity" evidence="1">
    <location>
        <begin position="758"/>
        <end position="774"/>
    </location>
</feature>
<protein>
    <submittedName>
        <fullName evidence="3">Uncharacterized protein</fullName>
    </submittedName>
</protein>
<feature type="transmembrane region" description="Helical" evidence="2">
    <location>
        <begin position="250"/>
        <end position="268"/>
    </location>
</feature>
<keyword evidence="4" id="KW-1185">Reference proteome</keyword>